<proteinExistence type="predicted"/>
<dbReference type="AlphaFoldDB" id="A0A4Z2HTT1"/>
<evidence type="ECO:0000313" key="1">
    <source>
        <dbReference type="EMBL" id="TNN68961.1"/>
    </source>
</evidence>
<evidence type="ECO:0000313" key="2">
    <source>
        <dbReference type="Proteomes" id="UP000314294"/>
    </source>
</evidence>
<name>A0A4Z2HTT1_9TELE</name>
<comment type="caution">
    <text evidence="1">The sequence shown here is derived from an EMBL/GenBank/DDBJ whole genome shotgun (WGS) entry which is preliminary data.</text>
</comment>
<keyword evidence="2" id="KW-1185">Reference proteome</keyword>
<dbReference type="Proteomes" id="UP000314294">
    <property type="component" value="Unassembled WGS sequence"/>
</dbReference>
<dbReference type="EMBL" id="SRLO01000182">
    <property type="protein sequence ID" value="TNN68961.1"/>
    <property type="molecule type" value="Genomic_DNA"/>
</dbReference>
<organism evidence="1 2">
    <name type="scientific">Liparis tanakae</name>
    <name type="common">Tanaka's snailfish</name>
    <dbReference type="NCBI Taxonomy" id="230148"/>
    <lineage>
        <taxon>Eukaryota</taxon>
        <taxon>Metazoa</taxon>
        <taxon>Chordata</taxon>
        <taxon>Craniata</taxon>
        <taxon>Vertebrata</taxon>
        <taxon>Euteleostomi</taxon>
        <taxon>Actinopterygii</taxon>
        <taxon>Neopterygii</taxon>
        <taxon>Teleostei</taxon>
        <taxon>Neoteleostei</taxon>
        <taxon>Acanthomorphata</taxon>
        <taxon>Eupercaria</taxon>
        <taxon>Perciformes</taxon>
        <taxon>Cottioidei</taxon>
        <taxon>Cottales</taxon>
        <taxon>Liparidae</taxon>
        <taxon>Liparis</taxon>
    </lineage>
</organism>
<protein>
    <submittedName>
        <fullName evidence="1">Uncharacterized protein</fullName>
    </submittedName>
</protein>
<gene>
    <name evidence="1" type="ORF">EYF80_020822</name>
</gene>
<reference evidence="1 2" key="1">
    <citation type="submission" date="2019-03" db="EMBL/GenBank/DDBJ databases">
        <title>First draft genome of Liparis tanakae, snailfish: a comprehensive survey of snailfish specific genes.</title>
        <authorList>
            <person name="Kim W."/>
            <person name="Song I."/>
            <person name="Jeong J.-H."/>
            <person name="Kim D."/>
            <person name="Kim S."/>
            <person name="Ryu S."/>
            <person name="Song J.Y."/>
            <person name="Lee S.K."/>
        </authorList>
    </citation>
    <scope>NUCLEOTIDE SEQUENCE [LARGE SCALE GENOMIC DNA]</scope>
    <source>
        <tissue evidence="1">Muscle</tissue>
    </source>
</reference>
<sequence>MPGIEPAVSKARLSRPRSSALGGVSGLNQTCLLRLRVRHTLECQVILTGASSCIVLRQAWCESHLPEAGEHWTGSVLPGFGECLVSKGN</sequence>
<accession>A0A4Z2HTT1</accession>